<sequence>MNHTRKKYINPKTSIINIETSNNIIAATDPIANLSNIQGSIVNTGGEVGTTDAATAHAKPFNGDLWGEY</sequence>
<accession>A0A096AKE6</accession>
<protein>
    <submittedName>
        <fullName evidence="1">Uncharacterized protein</fullName>
    </submittedName>
</protein>
<dbReference type="AlphaFoldDB" id="A0A096AKE6"/>
<organism evidence="1 2">
    <name type="scientific">Prevotella disiens DNF00882</name>
    <dbReference type="NCBI Taxonomy" id="1401075"/>
    <lineage>
        <taxon>Bacteria</taxon>
        <taxon>Pseudomonadati</taxon>
        <taxon>Bacteroidota</taxon>
        <taxon>Bacteroidia</taxon>
        <taxon>Bacteroidales</taxon>
        <taxon>Prevotellaceae</taxon>
        <taxon>Prevotella</taxon>
    </lineage>
</organism>
<comment type="caution">
    <text evidence="1">The sequence shown here is derived from an EMBL/GenBank/DDBJ whole genome shotgun (WGS) entry which is preliminary data.</text>
</comment>
<dbReference type="GeneID" id="91082495"/>
<reference evidence="1 2" key="1">
    <citation type="submission" date="2014-07" db="EMBL/GenBank/DDBJ databases">
        <authorList>
            <person name="McCorrison J."/>
            <person name="Sanka R."/>
            <person name="Torralba M."/>
            <person name="Gillis M."/>
            <person name="Haft D.H."/>
            <person name="Methe B."/>
            <person name="Sutton G."/>
            <person name="Nelson K.E."/>
        </authorList>
    </citation>
    <scope>NUCLEOTIDE SEQUENCE [LARGE SCALE GENOMIC DNA]</scope>
    <source>
        <strain evidence="1 2">DNF00882</strain>
    </source>
</reference>
<evidence type="ECO:0000313" key="1">
    <source>
        <dbReference type="EMBL" id="KGF47106.1"/>
    </source>
</evidence>
<gene>
    <name evidence="1" type="ORF">HMPREF0654_10275</name>
</gene>
<name>A0A096AKE6_9BACT</name>
<proteinExistence type="predicted"/>
<dbReference type="EMBL" id="JRNR01000116">
    <property type="protein sequence ID" value="KGF47106.1"/>
    <property type="molecule type" value="Genomic_DNA"/>
</dbReference>
<dbReference type="Proteomes" id="UP000029538">
    <property type="component" value="Unassembled WGS sequence"/>
</dbReference>
<dbReference type="RefSeq" id="WP_021669579.1">
    <property type="nucleotide sequence ID" value="NZ_JRNR01000116.1"/>
</dbReference>
<evidence type="ECO:0000313" key="2">
    <source>
        <dbReference type="Proteomes" id="UP000029538"/>
    </source>
</evidence>